<evidence type="ECO:0000256" key="1">
    <source>
        <dbReference type="SAM" id="MobiDB-lite"/>
    </source>
</evidence>
<protein>
    <submittedName>
        <fullName evidence="2">Uncharacterized protein</fullName>
    </submittedName>
</protein>
<name>A0A135T444_9PEZI</name>
<dbReference type="OrthoDB" id="10552916at2759"/>
<sequence length="321" mass="35612">MCQRLKIIYYCPCGNIACPRANEHSMTKKVFTPGQGHVLSVDVRGNWSRCSAWIRHEPRETVLNPAVSSEGRCPHALWFHHFHCEKVCDACLREPANVEAANIGFTCQQWGDHRVSVPLEYMPAHLRSALSHKTRVDAEGYLVGDTFSTDAQASSSSSESPLSSSGTSSNGPNRILRLREKTQEVNRMYGSLMLLPPDSPYPQIIGLERKDNYFTNPFDVVGFGGRIRDSSDPWSRVSPYGSVGAEMDVYRQAQFTLPPTPEILGQITASVQAAIRASEARGGRGEMKAPSPVPRPSMSQEELYARGLTDSWVQKRNEGTQ</sequence>
<feature type="region of interest" description="Disordered" evidence="1">
    <location>
        <begin position="277"/>
        <end position="321"/>
    </location>
</feature>
<organism evidence="2 3">
    <name type="scientific">Colletotrichum simmondsii</name>
    <dbReference type="NCBI Taxonomy" id="703756"/>
    <lineage>
        <taxon>Eukaryota</taxon>
        <taxon>Fungi</taxon>
        <taxon>Dikarya</taxon>
        <taxon>Ascomycota</taxon>
        <taxon>Pezizomycotina</taxon>
        <taxon>Sordariomycetes</taxon>
        <taxon>Hypocreomycetidae</taxon>
        <taxon>Glomerellales</taxon>
        <taxon>Glomerellaceae</taxon>
        <taxon>Colletotrichum</taxon>
        <taxon>Colletotrichum acutatum species complex</taxon>
    </lineage>
</organism>
<comment type="caution">
    <text evidence="2">The sequence shown here is derived from an EMBL/GenBank/DDBJ whole genome shotgun (WGS) entry which is preliminary data.</text>
</comment>
<dbReference type="AlphaFoldDB" id="A0A135T444"/>
<dbReference type="EMBL" id="JFBX01000290">
    <property type="protein sequence ID" value="KXH42887.1"/>
    <property type="molecule type" value="Genomic_DNA"/>
</dbReference>
<evidence type="ECO:0000313" key="3">
    <source>
        <dbReference type="Proteomes" id="UP000070328"/>
    </source>
</evidence>
<proteinExistence type="predicted"/>
<accession>A0A135T444</accession>
<feature type="compositionally biased region" description="Low complexity" evidence="1">
    <location>
        <begin position="154"/>
        <end position="169"/>
    </location>
</feature>
<feature type="region of interest" description="Disordered" evidence="1">
    <location>
        <begin position="150"/>
        <end position="174"/>
    </location>
</feature>
<dbReference type="Proteomes" id="UP000070328">
    <property type="component" value="Unassembled WGS sequence"/>
</dbReference>
<feature type="compositionally biased region" description="Basic and acidic residues" evidence="1">
    <location>
        <begin position="278"/>
        <end position="287"/>
    </location>
</feature>
<keyword evidence="3" id="KW-1185">Reference proteome</keyword>
<reference evidence="2 3" key="1">
    <citation type="submission" date="2014-02" db="EMBL/GenBank/DDBJ databases">
        <title>The genome sequence of Colletotrichum simmondsii CBS122122.</title>
        <authorList>
            <person name="Baroncelli R."/>
            <person name="Thon M.R."/>
        </authorList>
    </citation>
    <scope>NUCLEOTIDE SEQUENCE [LARGE SCALE GENOMIC DNA]</scope>
    <source>
        <strain evidence="2 3">CBS122122</strain>
    </source>
</reference>
<evidence type="ECO:0000313" key="2">
    <source>
        <dbReference type="EMBL" id="KXH42887.1"/>
    </source>
</evidence>
<gene>
    <name evidence="2" type="ORF">CSIM01_05995</name>
</gene>